<proteinExistence type="predicted"/>
<protein>
    <submittedName>
        <fullName evidence="1">Protease B nonderepressible form</fullName>
    </submittedName>
</protein>
<name>A0ACC3NI75_9PEZI</name>
<keyword evidence="1" id="KW-0378">Hydrolase</keyword>
<sequence>MKQRITYVLPEGSRVESSDVKVDKDSLKFDRADEAAKEWRLTLALNDLPDEVREGCSWAVEHLANRSRCKQYSAIVMSFTVPLCDLLRKLLGVTAKCHSIQESFSSTPKIPERLAITTTWQYFQYAPLSSRLGEIFLSKACNTGHPDLDACAFAVRDLQRASYVEFDFEAIGRKLEFTAVWAPQGPKQNRAMARRATRMIRRPKTGERTEVGTLQVEKATEAEELSLGGFLTVIGEDDHPSKTLFSFPSRHHTLPGSSPVTFAASFQQPTGLHPKFQIKLPRQQLTPPKDTCGLHAYWTLPSALFIDRYQLSDPLFLASQNLVALHSLSGEQDLEAPNWVIEQWGSAALFELGAPPSSQIGSSTQKSDWIITIPTHLRYLAGPQKPTDTSGHASVDVPWPIVFWACEAEEGLEMSNNPFDRVDLGYDRLFGPQTTFYHIPPAPKVNTTVEEIKVPVLDSEKAEWVRAGTLIAVVAGFAWICWQLLRATSGQNFKAQKQKRK</sequence>
<dbReference type="EMBL" id="JAUTXU010000038">
    <property type="protein sequence ID" value="KAK3717234.1"/>
    <property type="molecule type" value="Genomic_DNA"/>
</dbReference>
<accession>A0ACC3NI75</accession>
<evidence type="ECO:0000313" key="2">
    <source>
        <dbReference type="Proteomes" id="UP001281147"/>
    </source>
</evidence>
<evidence type="ECO:0000313" key="1">
    <source>
        <dbReference type="EMBL" id="KAK3717234.1"/>
    </source>
</evidence>
<dbReference type="Proteomes" id="UP001281147">
    <property type="component" value="Unassembled WGS sequence"/>
</dbReference>
<gene>
    <name evidence="1" type="primary">PBN1_1</name>
    <name evidence="1" type="ORF">LTR37_005943</name>
</gene>
<comment type="caution">
    <text evidence="1">The sequence shown here is derived from an EMBL/GenBank/DDBJ whole genome shotgun (WGS) entry which is preliminary data.</text>
</comment>
<keyword evidence="1" id="KW-0645">Protease</keyword>
<reference evidence="1" key="1">
    <citation type="submission" date="2023-07" db="EMBL/GenBank/DDBJ databases">
        <title>Black Yeasts Isolated from many extreme environments.</title>
        <authorList>
            <person name="Coleine C."/>
            <person name="Stajich J.E."/>
            <person name="Selbmann L."/>
        </authorList>
    </citation>
    <scope>NUCLEOTIDE SEQUENCE</scope>
    <source>
        <strain evidence="1">CCFEE 5714</strain>
    </source>
</reference>
<keyword evidence="2" id="KW-1185">Reference proteome</keyword>
<organism evidence="1 2">
    <name type="scientific">Vermiconidia calcicola</name>
    <dbReference type="NCBI Taxonomy" id="1690605"/>
    <lineage>
        <taxon>Eukaryota</taxon>
        <taxon>Fungi</taxon>
        <taxon>Dikarya</taxon>
        <taxon>Ascomycota</taxon>
        <taxon>Pezizomycotina</taxon>
        <taxon>Dothideomycetes</taxon>
        <taxon>Dothideomycetidae</taxon>
        <taxon>Mycosphaerellales</taxon>
        <taxon>Extremaceae</taxon>
        <taxon>Vermiconidia</taxon>
    </lineage>
</organism>